<comment type="caution">
    <text evidence="5">The sequence shown here is derived from an EMBL/GenBank/DDBJ whole genome shotgun (WGS) entry which is preliminary data.</text>
</comment>
<evidence type="ECO:0000259" key="3">
    <source>
        <dbReference type="PROSITE" id="PS50835"/>
    </source>
</evidence>
<organism evidence="5 6">
    <name type="scientific">Mangrovihabitans endophyticus</name>
    <dbReference type="NCBI Taxonomy" id="1751298"/>
    <lineage>
        <taxon>Bacteria</taxon>
        <taxon>Bacillati</taxon>
        <taxon>Actinomycetota</taxon>
        <taxon>Actinomycetes</taxon>
        <taxon>Micromonosporales</taxon>
        <taxon>Micromonosporaceae</taxon>
        <taxon>Mangrovihabitans</taxon>
    </lineage>
</organism>
<dbReference type="InterPro" id="IPR007110">
    <property type="entry name" value="Ig-like_dom"/>
</dbReference>
<dbReference type="PROSITE" id="PS51781">
    <property type="entry name" value="SH3B"/>
    <property type="match status" value="1"/>
</dbReference>
<dbReference type="PANTHER" id="PTHR33308:SF9">
    <property type="entry name" value="PEPTIDOGLYCAN HYDROLASE FLGJ"/>
    <property type="match status" value="1"/>
</dbReference>
<sequence length="372" mass="39939">MLHITRRMLAGPLLAAAIGAGLLAAPAPALAAGVSGTVQVNDYLMVRSGPSLSARSVGTVRKGQKVAIQCVVSGSTVRGSVRTTNLWDRLGSGRYISHAYVTAGSGLRRCSAGPVQDQQTKTTSSIFTPAVVRSTDGRVNVRSGPSLSDALIGSFANGTRVNLVCGVVGDQVSGTVRATNAWAKLSNGYYMSYAYLKSGRLSLCPASSKPTSSMTPSEFIAAAVPGAQLGWRQHGVPPSVTIAQAILESGWGKSSLASKDYNFFGIKCFNGYYGKYATGCKTYRTTECTKAGSCYSTSATFRSYPSMARSFSDHGYFLRSNSRYKPAFSYTRDANKFIWNVWKAGYATDPNYYTKVTGLMSKYNLYKYDTWK</sequence>
<dbReference type="NCBIfam" id="NF038016">
    <property type="entry name" value="sporang_Gsm"/>
    <property type="match status" value="1"/>
</dbReference>
<dbReference type="GO" id="GO:0004040">
    <property type="term" value="F:amidase activity"/>
    <property type="evidence" value="ECO:0007669"/>
    <property type="project" value="InterPro"/>
</dbReference>
<evidence type="ECO:0000313" key="5">
    <source>
        <dbReference type="EMBL" id="GGL17408.1"/>
    </source>
</evidence>
<feature type="signal peptide" evidence="2">
    <location>
        <begin position="1"/>
        <end position="31"/>
    </location>
</feature>
<evidence type="ECO:0000256" key="2">
    <source>
        <dbReference type="SAM" id="SignalP"/>
    </source>
</evidence>
<dbReference type="Proteomes" id="UP000656042">
    <property type="component" value="Unassembled WGS sequence"/>
</dbReference>
<dbReference type="InterPro" id="IPR051056">
    <property type="entry name" value="Glycosyl_Hydrolase_73"/>
</dbReference>
<gene>
    <name evidence="5" type="ORF">GCM10012284_59940</name>
</gene>
<dbReference type="SMART" id="SM00287">
    <property type="entry name" value="SH3b"/>
    <property type="match status" value="2"/>
</dbReference>
<reference evidence="5" key="1">
    <citation type="journal article" date="2014" name="Int. J. Syst. Evol. Microbiol.">
        <title>Complete genome sequence of Corynebacterium casei LMG S-19264T (=DSM 44701T), isolated from a smear-ripened cheese.</title>
        <authorList>
            <consortium name="US DOE Joint Genome Institute (JGI-PGF)"/>
            <person name="Walter F."/>
            <person name="Albersmeier A."/>
            <person name="Kalinowski J."/>
            <person name="Ruckert C."/>
        </authorList>
    </citation>
    <scope>NUCLEOTIDE SEQUENCE</scope>
    <source>
        <strain evidence="5">CGMCC 4.7299</strain>
    </source>
</reference>
<dbReference type="AlphaFoldDB" id="A0A8J3FRM6"/>
<dbReference type="InterPro" id="IPR002901">
    <property type="entry name" value="MGlyc_endo_b_GlcNAc-like_dom"/>
</dbReference>
<dbReference type="Gene3D" id="2.30.30.40">
    <property type="entry name" value="SH3 Domains"/>
    <property type="match status" value="2"/>
</dbReference>
<protein>
    <recommendedName>
        <fullName evidence="7">Flagellar protein FlgJ</fullName>
    </recommendedName>
</protein>
<feature type="domain" description="SH3b" evidence="4">
    <location>
        <begin position="33"/>
        <end position="105"/>
    </location>
</feature>
<dbReference type="PRINTS" id="PR01002">
    <property type="entry name" value="FLGFLGJ"/>
</dbReference>
<keyword evidence="1" id="KW-0378">Hydrolase</keyword>
<dbReference type="InterPro" id="IPR003646">
    <property type="entry name" value="SH3-like_bac-type"/>
</dbReference>
<name>A0A8J3FRM6_9ACTN</name>
<dbReference type="Pfam" id="PF01832">
    <property type="entry name" value="Glucosaminidase"/>
    <property type="match status" value="1"/>
</dbReference>
<evidence type="ECO:0000313" key="6">
    <source>
        <dbReference type="Proteomes" id="UP000656042"/>
    </source>
</evidence>
<dbReference type="PANTHER" id="PTHR33308">
    <property type="entry name" value="PEPTIDOGLYCAN HYDROLASE FLGJ"/>
    <property type="match status" value="1"/>
</dbReference>
<reference evidence="5" key="2">
    <citation type="submission" date="2020-09" db="EMBL/GenBank/DDBJ databases">
        <authorList>
            <person name="Sun Q."/>
            <person name="Zhou Y."/>
        </authorList>
    </citation>
    <scope>NUCLEOTIDE SEQUENCE</scope>
    <source>
        <strain evidence="5">CGMCC 4.7299</strain>
    </source>
</reference>
<dbReference type="Gene3D" id="4.10.80.30">
    <property type="entry name" value="DNA polymerase, domain 6"/>
    <property type="match status" value="1"/>
</dbReference>
<evidence type="ECO:0000256" key="1">
    <source>
        <dbReference type="ARBA" id="ARBA00022801"/>
    </source>
</evidence>
<dbReference type="EMBL" id="BMMX01000056">
    <property type="protein sequence ID" value="GGL17408.1"/>
    <property type="molecule type" value="Genomic_DNA"/>
</dbReference>
<keyword evidence="6" id="KW-1185">Reference proteome</keyword>
<proteinExistence type="predicted"/>
<dbReference type="SMART" id="SM00047">
    <property type="entry name" value="LYZ2"/>
    <property type="match status" value="1"/>
</dbReference>
<dbReference type="PROSITE" id="PS50835">
    <property type="entry name" value="IG_LIKE"/>
    <property type="match status" value="1"/>
</dbReference>
<dbReference type="Gene3D" id="1.10.530.10">
    <property type="match status" value="1"/>
</dbReference>
<keyword evidence="2" id="KW-0732">Signal</keyword>
<dbReference type="RefSeq" id="WP_189082693.1">
    <property type="nucleotide sequence ID" value="NZ_BMMX01000056.1"/>
</dbReference>
<evidence type="ECO:0008006" key="7">
    <source>
        <dbReference type="Google" id="ProtNLM"/>
    </source>
</evidence>
<evidence type="ECO:0000259" key="4">
    <source>
        <dbReference type="PROSITE" id="PS51781"/>
    </source>
</evidence>
<accession>A0A8J3FRM6</accession>
<feature type="chain" id="PRO_5035254954" description="Flagellar protein FlgJ" evidence="2">
    <location>
        <begin position="32"/>
        <end position="372"/>
    </location>
</feature>
<dbReference type="GO" id="GO:0071973">
    <property type="term" value="P:bacterial-type flagellum-dependent cell motility"/>
    <property type="evidence" value="ECO:0007669"/>
    <property type="project" value="TreeGrafter"/>
</dbReference>
<feature type="domain" description="Ig-like" evidence="3">
    <location>
        <begin position="50"/>
        <end position="128"/>
    </location>
</feature>